<dbReference type="Gene3D" id="3.30.2090.10">
    <property type="entry name" value="Multidrug efflux transporter AcrB TolC docking domain, DN and DC subdomains"/>
    <property type="match status" value="2"/>
</dbReference>
<evidence type="ECO:0000256" key="3">
    <source>
        <dbReference type="ARBA" id="ARBA00022448"/>
    </source>
</evidence>
<comment type="similarity">
    <text evidence="2 9">Belongs to the resistance-nodulation-cell division (RND) (TC 2.A.6) family.</text>
</comment>
<comment type="caution">
    <text evidence="10">The sequence shown here is derived from an EMBL/GenBank/DDBJ whole genome shotgun (WGS) entry which is preliminary data.</text>
</comment>
<dbReference type="GO" id="GO:0005886">
    <property type="term" value="C:plasma membrane"/>
    <property type="evidence" value="ECO:0007669"/>
    <property type="project" value="UniProtKB-SubCell"/>
</dbReference>
<keyword evidence="7 9" id="KW-1133">Transmembrane helix</keyword>
<dbReference type="AlphaFoldDB" id="A0A6L6YIG1"/>
<organism evidence="10 11">
    <name type="scientific">Parasutterella muris</name>
    <dbReference type="NCBI Taxonomy" id="2565572"/>
    <lineage>
        <taxon>Bacteria</taxon>
        <taxon>Pseudomonadati</taxon>
        <taxon>Pseudomonadota</taxon>
        <taxon>Betaproteobacteria</taxon>
        <taxon>Burkholderiales</taxon>
        <taxon>Sutterellaceae</taxon>
        <taxon>Parasutterella</taxon>
    </lineage>
</organism>
<feature type="transmembrane region" description="Helical" evidence="9">
    <location>
        <begin position="897"/>
        <end position="914"/>
    </location>
</feature>
<name>A0A6L6YIG1_9BURK</name>
<dbReference type="Pfam" id="PF00873">
    <property type="entry name" value="ACR_tran"/>
    <property type="match status" value="1"/>
</dbReference>
<dbReference type="SUPFAM" id="SSF82693">
    <property type="entry name" value="Multidrug efflux transporter AcrB pore domain, PN1, PN2, PC1 and PC2 subdomains"/>
    <property type="match status" value="3"/>
</dbReference>
<dbReference type="Gene3D" id="3.30.70.1440">
    <property type="entry name" value="Multidrug efflux transporter AcrB pore domain"/>
    <property type="match status" value="1"/>
</dbReference>
<feature type="transmembrane region" description="Helical" evidence="9">
    <location>
        <begin position="473"/>
        <end position="495"/>
    </location>
</feature>
<dbReference type="PANTHER" id="PTHR32063:SF11">
    <property type="entry name" value="CATION OR DRUG EFFLUX SYSTEM PROTEIN"/>
    <property type="match status" value="1"/>
</dbReference>
<feature type="transmembrane region" description="Helical" evidence="9">
    <location>
        <begin position="399"/>
        <end position="420"/>
    </location>
</feature>
<feature type="transmembrane region" description="Helical" evidence="9">
    <location>
        <begin position="370"/>
        <end position="387"/>
    </location>
</feature>
<feature type="transmembrane region" description="Helical" evidence="9">
    <location>
        <begin position="1000"/>
        <end position="1026"/>
    </location>
</feature>
<dbReference type="NCBIfam" id="TIGR00915">
    <property type="entry name" value="2A0602"/>
    <property type="match status" value="1"/>
</dbReference>
<dbReference type="FunFam" id="1.20.1640.10:FF:000001">
    <property type="entry name" value="Efflux pump membrane transporter"/>
    <property type="match status" value="1"/>
</dbReference>
<keyword evidence="3 9" id="KW-0813">Transport</keyword>
<dbReference type="Gene3D" id="3.30.70.1430">
    <property type="entry name" value="Multidrug efflux transporter AcrB pore domain"/>
    <property type="match status" value="2"/>
</dbReference>
<evidence type="ECO:0000313" key="10">
    <source>
        <dbReference type="EMBL" id="MVX57545.1"/>
    </source>
</evidence>
<evidence type="ECO:0000256" key="7">
    <source>
        <dbReference type="ARBA" id="ARBA00022989"/>
    </source>
</evidence>
<feature type="transmembrane region" description="Helical" evidence="9">
    <location>
        <begin position="926"/>
        <end position="947"/>
    </location>
</feature>
<protein>
    <recommendedName>
        <fullName evidence="9">Efflux pump membrane transporter</fullName>
    </recommendedName>
</protein>
<proteinExistence type="inferred from homology"/>
<feature type="transmembrane region" description="Helical" evidence="9">
    <location>
        <begin position="441"/>
        <end position="461"/>
    </location>
</feature>
<dbReference type="Gene3D" id="3.30.70.1320">
    <property type="entry name" value="Multidrug efflux transporter AcrB pore domain like"/>
    <property type="match status" value="1"/>
</dbReference>
<reference evidence="10 11" key="1">
    <citation type="submission" date="2019-12" db="EMBL/GenBank/DDBJ databases">
        <title>Microbes associate with the intestines of laboratory mice.</title>
        <authorList>
            <person name="Navarre W."/>
            <person name="Wong E."/>
        </authorList>
    </citation>
    <scope>NUCLEOTIDE SEQUENCE [LARGE SCALE GENOMIC DNA]</scope>
    <source>
        <strain evidence="10 11">NM82_D38</strain>
    </source>
</reference>
<gene>
    <name evidence="10" type="ORF">E5987_10110</name>
</gene>
<keyword evidence="4" id="KW-1003">Cell membrane</keyword>
<evidence type="ECO:0000313" key="11">
    <source>
        <dbReference type="Proteomes" id="UP000472580"/>
    </source>
</evidence>
<dbReference type="GO" id="GO:0009636">
    <property type="term" value="P:response to toxic substance"/>
    <property type="evidence" value="ECO:0007669"/>
    <property type="project" value="UniProtKB-ARBA"/>
</dbReference>
<dbReference type="SUPFAM" id="SSF82714">
    <property type="entry name" value="Multidrug efflux transporter AcrB TolC docking domain, DN and DC subdomains"/>
    <property type="match status" value="2"/>
</dbReference>
<evidence type="ECO:0000256" key="2">
    <source>
        <dbReference type="ARBA" id="ARBA00010942"/>
    </source>
</evidence>
<dbReference type="EMBL" id="WSRP01000035">
    <property type="protein sequence ID" value="MVX57545.1"/>
    <property type="molecule type" value="Genomic_DNA"/>
</dbReference>
<dbReference type="OrthoDB" id="9176627at2"/>
<evidence type="ECO:0000256" key="5">
    <source>
        <dbReference type="ARBA" id="ARBA00022519"/>
    </source>
</evidence>
<feature type="transmembrane region" description="Helical" evidence="9">
    <location>
        <begin position="872"/>
        <end position="890"/>
    </location>
</feature>
<dbReference type="InterPro" id="IPR027463">
    <property type="entry name" value="AcrB_DN_DC_subdom"/>
</dbReference>
<feature type="transmembrane region" description="Helical" evidence="9">
    <location>
        <begin position="967"/>
        <end position="988"/>
    </location>
</feature>
<feature type="transmembrane region" description="Helical" evidence="9">
    <location>
        <begin position="12"/>
        <end position="32"/>
    </location>
</feature>
<dbReference type="PANTHER" id="PTHR32063">
    <property type="match status" value="1"/>
</dbReference>
<dbReference type="GO" id="GO:0042910">
    <property type="term" value="F:xenobiotic transmembrane transporter activity"/>
    <property type="evidence" value="ECO:0007669"/>
    <property type="project" value="TreeGrafter"/>
</dbReference>
<accession>A0A6L6YIG1</accession>
<dbReference type="Proteomes" id="UP000472580">
    <property type="component" value="Unassembled WGS sequence"/>
</dbReference>
<evidence type="ECO:0000256" key="9">
    <source>
        <dbReference type="RuleBase" id="RU364070"/>
    </source>
</evidence>
<dbReference type="PRINTS" id="PR00702">
    <property type="entry name" value="ACRIFLAVINRP"/>
</dbReference>
<keyword evidence="5 9" id="KW-0997">Cell inner membrane</keyword>
<feature type="transmembrane region" description="Helical" evidence="9">
    <location>
        <begin position="344"/>
        <end position="363"/>
    </location>
</feature>
<evidence type="ECO:0000256" key="6">
    <source>
        <dbReference type="ARBA" id="ARBA00022692"/>
    </source>
</evidence>
<evidence type="ECO:0000256" key="1">
    <source>
        <dbReference type="ARBA" id="ARBA00004429"/>
    </source>
</evidence>
<evidence type="ECO:0000256" key="8">
    <source>
        <dbReference type="ARBA" id="ARBA00023136"/>
    </source>
</evidence>
<evidence type="ECO:0000256" key="4">
    <source>
        <dbReference type="ARBA" id="ARBA00022475"/>
    </source>
</evidence>
<keyword evidence="6 9" id="KW-0812">Transmembrane</keyword>
<dbReference type="GO" id="GO:0015562">
    <property type="term" value="F:efflux transmembrane transporter activity"/>
    <property type="evidence" value="ECO:0007669"/>
    <property type="project" value="InterPro"/>
</dbReference>
<dbReference type="Gene3D" id="1.20.1640.10">
    <property type="entry name" value="Multidrug efflux transporter AcrB transmembrane domain"/>
    <property type="match status" value="2"/>
</dbReference>
<dbReference type="SUPFAM" id="SSF82866">
    <property type="entry name" value="Multidrug efflux transporter AcrB transmembrane domain"/>
    <property type="match status" value="2"/>
</dbReference>
<dbReference type="FunFam" id="3.30.70.1430:FF:000001">
    <property type="entry name" value="Efflux pump membrane transporter"/>
    <property type="match status" value="1"/>
</dbReference>
<dbReference type="InterPro" id="IPR004764">
    <property type="entry name" value="MdtF-like"/>
</dbReference>
<keyword evidence="8 9" id="KW-0472">Membrane</keyword>
<dbReference type="RefSeq" id="WP_160335965.1">
    <property type="nucleotide sequence ID" value="NZ_WSRP01000035.1"/>
</dbReference>
<feature type="transmembrane region" description="Helical" evidence="9">
    <location>
        <begin position="534"/>
        <end position="553"/>
    </location>
</feature>
<keyword evidence="11" id="KW-1185">Reference proteome</keyword>
<sequence>MRFTDFFIRNPIFAAVISLFIVLFGLLSYMSLPVAQFPEIVPPSVVVTASLPGASPQALSDSVIAPLEQSINGVDAMTELQSQAASDGTVTITVNFAHGTNPDLAQVLVQNRVSAAEPRLPEAVRRSGVTVRKRSSDQLAAVHLYSTDRTRDTLFLTNYAISQMADRLARLSGVSDITVFGSREYSIRIWLDSDRLMQLGLSPTEVVQRVQEQNRNILAGKVNAPKMTEQPGAFELLIRGEGRLREPQEYDNIVIRRSADGRTLYLKDIARTELASYNYDEEFYRDGVPAMGLAIFQTPGANAISTMKAIRAELEEIQKELPSGVDCYMTIDNTEFIENSIRSVYQTLFEATALVVLVILLFLHNWKSSLIPILSIPVSIIGTFIVMKASGFTINNLTLFGLILATGIVVDDAIVVVEAIEAKIRNGMSPLEAGFASMKELSKALVGIAAVLSCVFIPTAFLRGITGSFYRQFALTIAAATIISAFVSLTLSPALSVPLLSVRKKEGWFSSAFNHFFGICSEHYSQLVRMLVKLRWWVLAVYAVCSCFTVFLYTNVPSGFIPRQDNNYLSASIQLAEGIALNQTAETLKKAQEALSKVKGVQHFMVIVGQSGATRSKASNAALMVIKLEPLPERIKEGLSIGVMMSRIRSTLNEAIPEASVNVLAPPAVMGIGAGGDFQFYLQDRIGLGVNELTDAAQEFIRALAASPEIESAFSSFRTDTPQLELKIDREKAAMLRIDLEELSNTIQYEFGSVYVNDFNLLNRVFRVVAQSDSEFRSLETDLDRVWIKNELGRMVPLSSVVSIERTSAPQVIARYNMYPSVFVLGNISDGVSSTEAISVIEKMAAETLPEGISLLWTSMIKEQKQEDNTNLYIFGLCLLCVFLSLAALYESLRLPLIIILIVPQVLLFGLIGLELRGLGNSLMAQIGFVVLIGLACKNSILIVEMAKQFQQEGLSRYDAIVRASAVRLRAILMTSFAFILGVVPLAFSSGYGSELRQAVGTTVFAGMLGVTFIGLFFTPVFYALIAKK</sequence>
<dbReference type="InterPro" id="IPR001036">
    <property type="entry name" value="Acrflvin-R"/>
</dbReference>
<comment type="subcellular location">
    <subcellularLocation>
        <location evidence="1 9">Cell inner membrane</location>
        <topology evidence="1 9">Multi-pass membrane protein</topology>
    </subcellularLocation>
</comment>